<dbReference type="PROSITE" id="PS50110">
    <property type="entry name" value="RESPONSE_REGULATORY"/>
    <property type="match status" value="1"/>
</dbReference>
<dbReference type="Pfam" id="PF00512">
    <property type="entry name" value="HisKA"/>
    <property type="match status" value="1"/>
</dbReference>
<dbReference type="CDD" id="cd00082">
    <property type="entry name" value="HisKA"/>
    <property type="match status" value="1"/>
</dbReference>
<proteinExistence type="predicted"/>
<dbReference type="Gene3D" id="1.10.287.130">
    <property type="match status" value="1"/>
</dbReference>
<evidence type="ECO:0000256" key="2">
    <source>
        <dbReference type="ARBA" id="ARBA00012438"/>
    </source>
</evidence>
<dbReference type="OrthoDB" id="9812260at2"/>
<protein>
    <recommendedName>
        <fullName evidence="2">histidine kinase</fullName>
        <ecNumber evidence="2">2.7.13.3</ecNumber>
    </recommendedName>
</protein>
<dbReference type="PRINTS" id="PR00344">
    <property type="entry name" value="BCTRLSENSOR"/>
</dbReference>
<keyword evidence="3 4" id="KW-0597">Phosphoprotein</keyword>
<dbReference type="InterPro" id="IPR036097">
    <property type="entry name" value="HisK_dim/P_sf"/>
</dbReference>
<name>A0A1W6ZA08_9BORD</name>
<sequence length="401" mass="43536">MSSDINILVVDDVEQNLIAMEAVLARPGLRIRKASSGVEALEILLAEDVALALVDVQMPQMDGFELAELIRGSERTRNIPLIFLTAAALDRDHYFRGYEAGAVDFLYKPIDPRVLGSKVNVFVELYTQRATLDSQLQALRRALHLNELFTAVLGHDLRNPLSAVMNASAILTKLSEHPMAVSAAQRIQQTTVRMSKMVEQLLDVARIRSSGLVLQVRSTDYAEVCRHIVEELSVAAPERVRLEVRGDVMGEADPDRLAQVVSNLVGNALQHGEADSPIWVEVDGNHAERLTVRVSNRGVIPQHQLYKVFEPFQSGVLQRGPDHGQGLGLGLYIVKSFVEAHGGKVGAQSAAPQGTEFHFTIPRRVPAGGAPQADPLGLRAAGLAPEAVPAIAPAISRRPAP</sequence>
<dbReference type="InterPro" id="IPR003594">
    <property type="entry name" value="HATPase_dom"/>
</dbReference>
<dbReference type="PROSITE" id="PS50109">
    <property type="entry name" value="HIS_KIN"/>
    <property type="match status" value="1"/>
</dbReference>
<dbReference type="InterPro" id="IPR005467">
    <property type="entry name" value="His_kinase_dom"/>
</dbReference>
<dbReference type="AlphaFoldDB" id="A0A1W6ZA08"/>
<keyword evidence="7" id="KW-0418">Kinase</keyword>
<evidence type="ECO:0000259" key="5">
    <source>
        <dbReference type="PROSITE" id="PS50109"/>
    </source>
</evidence>
<evidence type="ECO:0000256" key="1">
    <source>
        <dbReference type="ARBA" id="ARBA00000085"/>
    </source>
</evidence>
<dbReference type="GO" id="GO:0000155">
    <property type="term" value="F:phosphorelay sensor kinase activity"/>
    <property type="evidence" value="ECO:0007669"/>
    <property type="project" value="InterPro"/>
</dbReference>
<evidence type="ECO:0000313" key="8">
    <source>
        <dbReference type="Proteomes" id="UP000194161"/>
    </source>
</evidence>
<dbReference type="KEGG" id="bgm:CAL15_07040"/>
<dbReference type="InterPro" id="IPR036890">
    <property type="entry name" value="HATPase_C_sf"/>
</dbReference>
<reference evidence="7 8" key="1">
    <citation type="submission" date="2017-05" db="EMBL/GenBank/DDBJ databases">
        <title>Complete and WGS of Bordetella genogroups.</title>
        <authorList>
            <person name="Spilker T."/>
            <person name="LiPuma J."/>
        </authorList>
    </citation>
    <scope>NUCLEOTIDE SEQUENCE [LARGE SCALE GENOMIC DNA]</scope>
    <source>
        <strain evidence="7 8">AU7206</strain>
    </source>
</reference>
<evidence type="ECO:0000256" key="4">
    <source>
        <dbReference type="PROSITE-ProRule" id="PRU00169"/>
    </source>
</evidence>
<gene>
    <name evidence="7" type="ORF">CAL15_07040</name>
</gene>
<dbReference type="InterPro" id="IPR001789">
    <property type="entry name" value="Sig_transdc_resp-reg_receiver"/>
</dbReference>
<dbReference type="Gene3D" id="3.30.565.10">
    <property type="entry name" value="Histidine kinase-like ATPase, C-terminal domain"/>
    <property type="match status" value="1"/>
</dbReference>
<dbReference type="RefSeq" id="WP_086077926.1">
    <property type="nucleotide sequence ID" value="NZ_CP021111.1"/>
</dbReference>
<dbReference type="EC" id="2.7.13.3" evidence="2"/>
<organism evidence="7 8">
    <name type="scientific">Bordetella genomosp. 13</name>
    <dbReference type="NCBI Taxonomy" id="463040"/>
    <lineage>
        <taxon>Bacteria</taxon>
        <taxon>Pseudomonadati</taxon>
        <taxon>Pseudomonadota</taxon>
        <taxon>Betaproteobacteria</taxon>
        <taxon>Burkholderiales</taxon>
        <taxon>Alcaligenaceae</taxon>
        <taxon>Bordetella</taxon>
    </lineage>
</organism>
<feature type="modified residue" description="4-aspartylphosphate" evidence="4">
    <location>
        <position position="55"/>
    </location>
</feature>
<dbReference type="CDD" id="cd00075">
    <property type="entry name" value="HATPase"/>
    <property type="match status" value="1"/>
</dbReference>
<feature type="domain" description="Histidine kinase" evidence="5">
    <location>
        <begin position="152"/>
        <end position="365"/>
    </location>
</feature>
<dbReference type="InterPro" id="IPR003661">
    <property type="entry name" value="HisK_dim/P_dom"/>
</dbReference>
<dbReference type="Proteomes" id="UP000194161">
    <property type="component" value="Chromosome"/>
</dbReference>
<dbReference type="Pfam" id="PF02518">
    <property type="entry name" value="HATPase_c"/>
    <property type="match status" value="1"/>
</dbReference>
<keyword evidence="7" id="KW-0808">Transferase</keyword>
<dbReference type="InterPro" id="IPR004358">
    <property type="entry name" value="Sig_transdc_His_kin-like_C"/>
</dbReference>
<dbReference type="STRING" id="463040.CAL15_07040"/>
<dbReference type="SUPFAM" id="SSF52172">
    <property type="entry name" value="CheY-like"/>
    <property type="match status" value="1"/>
</dbReference>
<dbReference type="Pfam" id="PF00072">
    <property type="entry name" value="Response_reg"/>
    <property type="match status" value="1"/>
</dbReference>
<dbReference type="InterPro" id="IPR011006">
    <property type="entry name" value="CheY-like_superfamily"/>
</dbReference>
<dbReference type="SMART" id="SM00387">
    <property type="entry name" value="HATPase_c"/>
    <property type="match status" value="1"/>
</dbReference>
<dbReference type="SUPFAM" id="SSF47384">
    <property type="entry name" value="Homodimeric domain of signal transducing histidine kinase"/>
    <property type="match status" value="1"/>
</dbReference>
<accession>A0A1W6ZA08</accession>
<evidence type="ECO:0000313" key="7">
    <source>
        <dbReference type="EMBL" id="ARP94157.1"/>
    </source>
</evidence>
<feature type="domain" description="Response regulatory" evidence="6">
    <location>
        <begin position="6"/>
        <end position="123"/>
    </location>
</feature>
<dbReference type="EMBL" id="CP021111">
    <property type="protein sequence ID" value="ARP94157.1"/>
    <property type="molecule type" value="Genomic_DNA"/>
</dbReference>
<dbReference type="SMART" id="SM00448">
    <property type="entry name" value="REC"/>
    <property type="match status" value="1"/>
</dbReference>
<dbReference type="Gene3D" id="3.40.50.2300">
    <property type="match status" value="1"/>
</dbReference>
<evidence type="ECO:0000256" key="3">
    <source>
        <dbReference type="ARBA" id="ARBA00022553"/>
    </source>
</evidence>
<dbReference type="SUPFAM" id="SSF55874">
    <property type="entry name" value="ATPase domain of HSP90 chaperone/DNA topoisomerase II/histidine kinase"/>
    <property type="match status" value="1"/>
</dbReference>
<evidence type="ECO:0000259" key="6">
    <source>
        <dbReference type="PROSITE" id="PS50110"/>
    </source>
</evidence>
<dbReference type="PANTHER" id="PTHR43547">
    <property type="entry name" value="TWO-COMPONENT HISTIDINE KINASE"/>
    <property type="match status" value="1"/>
</dbReference>
<keyword evidence="8" id="KW-1185">Reference proteome</keyword>
<comment type="catalytic activity">
    <reaction evidence="1">
        <text>ATP + protein L-histidine = ADP + protein N-phospho-L-histidine.</text>
        <dbReference type="EC" id="2.7.13.3"/>
    </reaction>
</comment>
<dbReference type="SMART" id="SM00388">
    <property type="entry name" value="HisKA"/>
    <property type="match status" value="1"/>
</dbReference>
<dbReference type="PANTHER" id="PTHR43547:SF2">
    <property type="entry name" value="HYBRID SIGNAL TRANSDUCTION HISTIDINE KINASE C"/>
    <property type="match status" value="1"/>
</dbReference>